<sequence length="212" mass="22221">MTTGLARYLKDFSPVRPAAALGDIGFADMLDEDAFASTVETPPLDLDVERREAHAAGYEAATAELTVKHEAELAALAEAHRLELAALTEKYTAEAAVALSAGLSRMAASIAHEISEQVAIVLGPVMTDELTRKAVDDLAAMVRAAVIEGAAGTITVRGPSALFEKLEAALGEDIASLRHVEAVDLDLSVEIGGSVIVTRMSAWAASLKKVLE</sequence>
<evidence type="ECO:0000313" key="2">
    <source>
        <dbReference type="Proteomes" id="UP001161580"/>
    </source>
</evidence>
<gene>
    <name evidence="1" type="ORF">MRS75_09465</name>
</gene>
<dbReference type="AlphaFoldDB" id="A0AAE3QAQ0"/>
<evidence type="ECO:0000313" key="1">
    <source>
        <dbReference type="EMBL" id="MDI7922312.1"/>
    </source>
</evidence>
<dbReference type="RefSeq" id="WP_311787746.1">
    <property type="nucleotide sequence ID" value="NZ_JALDYY010000011.1"/>
</dbReference>
<reference evidence="1" key="1">
    <citation type="submission" date="2022-03" db="EMBL/GenBank/DDBJ databases">
        <title>Fererhizobium litorale gen. nov., sp. nov., isolated from sandy sediments of the Sea of Japan seashore.</title>
        <authorList>
            <person name="Romanenko L."/>
            <person name="Kurilenko V."/>
            <person name="Otstavnykh N."/>
            <person name="Svetashev V."/>
            <person name="Tekutyeva L."/>
            <person name="Isaeva M."/>
            <person name="Mikhailov V."/>
        </authorList>
    </citation>
    <scope>NUCLEOTIDE SEQUENCE</scope>
    <source>
        <strain evidence="1">KMM 9576</strain>
    </source>
</reference>
<name>A0AAE3QAQ0_9HYPH</name>
<comment type="caution">
    <text evidence="1">The sequence shown here is derived from an EMBL/GenBank/DDBJ whole genome shotgun (WGS) entry which is preliminary data.</text>
</comment>
<proteinExistence type="predicted"/>
<dbReference type="EMBL" id="JALDYZ010000004">
    <property type="protein sequence ID" value="MDI7922312.1"/>
    <property type="molecule type" value="Genomic_DNA"/>
</dbReference>
<protein>
    <submittedName>
        <fullName evidence="1">Uncharacterized protein</fullName>
    </submittedName>
</protein>
<dbReference type="Proteomes" id="UP001161580">
    <property type="component" value="Unassembled WGS sequence"/>
</dbReference>
<organism evidence="1 2">
    <name type="scientific">Ferirhizobium litorale</name>
    <dbReference type="NCBI Taxonomy" id="2927786"/>
    <lineage>
        <taxon>Bacteria</taxon>
        <taxon>Pseudomonadati</taxon>
        <taxon>Pseudomonadota</taxon>
        <taxon>Alphaproteobacteria</taxon>
        <taxon>Hyphomicrobiales</taxon>
        <taxon>Rhizobiaceae</taxon>
        <taxon>Ferirhizobium</taxon>
    </lineage>
</organism>
<accession>A0AAE3QAQ0</accession>
<keyword evidence="2" id="KW-1185">Reference proteome</keyword>